<dbReference type="PANTHER" id="PTHR43525">
    <property type="entry name" value="PROTEIN MALY"/>
    <property type="match status" value="1"/>
</dbReference>
<evidence type="ECO:0000313" key="8">
    <source>
        <dbReference type="Proteomes" id="UP000622860"/>
    </source>
</evidence>
<dbReference type="InterPro" id="IPR004839">
    <property type="entry name" value="Aminotransferase_I/II_large"/>
</dbReference>
<evidence type="ECO:0000256" key="3">
    <source>
        <dbReference type="ARBA" id="ARBA00022898"/>
    </source>
</evidence>
<feature type="domain" description="Aminotransferase class I/classII large" evidence="6">
    <location>
        <begin position="30"/>
        <end position="385"/>
    </location>
</feature>
<protein>
    <recommendedName>
        <fullName evidence="2">cysteine-S-conjugate beta-lyase</fullName>
        <ecNumber evidence="2">4.4.1.13</ecNumber>
    </recommendedName>
</protein>
<accession>A0A917HHX9</accession>
<dbReference type="Proteomes" id="UP000622860">
    <property type="component" value="Unassembled WGS sequence"/>
</dbReference>
<gene>
    <name evidence="7" type="ORF">GCM10011398_26370</name>
</gene>
<dbReference type="EC" id="4.4.1.13" evidence="2"/>
<reference evidence="7" key="1">
    <citation type="journal article" date="2014" name="Int. J. Syst. Evol. Microbiol.">
        <title>Complete genome sequence of Corynebacterium casei LMG S-19264T (=DSM 44701T), isolated from a smear-ripened cheese.</title>
        <authorList>
            <consortium name="US DOE Joint Genome Institute (JGI-PGF)"/>
            <person name="Walter F."/>
            <person name="Albersmeier A."/>
            <person name="Kalinowski J."/>
            <person name="Ruckert C."/>
        </authorList>
    </citation>
    <scope>NUCLEOTIDE SEQUENCE</scope>
    <source>
        <strain evidence="7">CGMCC 1.12754</strain>
    </source>
</reference>
<dbReference type="PANTHER" id="PTHR43525:SF1">
    <property type="entry name" value="PROTEIN MALY"/>
    <property type="match status" value="1"/>
</dbReference>
<evidence type="ECO:0000259" key="6">
    <source>
        <dbReference type="Pfam" id="PF00155"/>
    </source>
</evidence>
<dbReference type="NCBIfam" id="TIGR04350">
    <property type="entry name" value="C_S_lyase_PatB"/>
    <property type="match status" value="1"/>
</dbReference>
<dbReference type="InterPro" id="IPR015421">
    <property type="entry name" value="PyrdxlP-dep_Trfase_major"/>
</dbReference>
<dbReference type="InterPro" id="IPR051798">
    <property type="entry name" value="Class-II_PLP-Dep_Aminotrans"/>
</dbReference>
<dbReference type="Gene3D" id="3.90.1150.10">
    <property type="entry name" value="Aspartate Aminotransferase, domain 1"/>
    <property type="match status" value="1"/>
</dbReference>
<evidence type="ECO:0000256" key="1">
    <source>
        <dbReference type="ARBA" id="ARBA00001933"/>
    </source>
</evidence>
<sequence>MRINFDKMINRKGTYCTQWDFAKDRFGKSDVLPFSISDMDFQSPPEILQAIDEHAKHGIFGYTRWNHDAYKSAITHWYQSRFSTDMLNEWIVYSPSVIYSISALIDILTNKNDQVIVQTPGYDAFFKQIAASDREMVKNPLIYEDGSYSMDFDLLEKQLSNPNAKILLFCNPHNPTGRVWNRHELETIVDLCERYHVKIISDDIHMDIVYQYHHYTPITSMTDNTDNVFICTSASKTFNTPSLGGSYAFLPDEKVREQFLAIMKQRDGLSSAMIFGVLSIIEGYNHSAYWVDELTNYLYNNMKIVSSFLQDEIPTITFNIPESTYLAWIDCSKLLSSDQEIQNALVNIGKVGIMSGSVYRVNDGNFLRMNVGCPREKLIDGLERLKKSIDGIE</sequence>
<name>A0A917HHX9_9BACI</name>
<dbReference type="EMBL" id="BMFR01000011">
    <property type="protein sequence ID" value="GGG79776.1"/>
    <property type="molecule type" value="Genomic_DNA"/>
</dbReference>
<comment type="cofactor">
    <cofactor evidence="1">
        <name>pyridoxal 5'-phosphate</name>
        <dbReference type="ChEBI" id="CHEBI:597326"/>
    </cofactor>
</comment>
<keyword evidence="7" id="KW-0808">Transferase</keyword>
<dbReference type="Gene3D" id="3.40.640.10">
    <property type="entry name" value="Type I PLP-dependent aspartate aminotransferase-like (Major domain)"/>
    <property type="match status" value="1"/>
</dbReference>
<evidence type="ECO:0000256" key="4">
    <source>
        <dbReference type="ARBA" id="ARBA00023239"/>
    </source>
</evidence>
<evidence type="ECO:0000313" key="7">
    <source>
        <dbReference type="EMBL" id="GGG79776.1"/>
    </source>
</evidence>
<dbReference type="Pfam" id="PF00155">
    <property type="entry name" value="Aminotran_1_2"/>
    <property type="match status" value="1"/>
</dbReference>
<keyword evidence="3" id="KW-0663">Pyridoxal phosphate</keyword>
<keyword evidence="8" id="KW-1185">Reference proteome</keyword>
<comment type="similarity">
    <text evidence="5">Belongs to the class-II pyridoxal-phosphate-dependent aminotransferase family. MalY/PatB cystathionine beta-lyase subfamily.</text>
</comment>
<dbReference type="GO" id="GO:0030170">
    <property type="term" value="F:pyridoxal phosphate binding"/>
    <property type="evidence" value="ECO:0007669"/>
    <property type="project" value="InterPro"/>
</dbReference>
<dbReference type="InterPro" id="IPR027619">
    <property type="entry name" value="C-S_lyase_PatB-like"/>
</dbReference>
<reference evidence="7" key="2">
    <citation type="submission" date="2020-09" db="EMBL/GenBank/DDBJ databases">
        <authorList>
            <person name="Sun Q."/>
            <person name="Zhou Y."/>
        </authorList>
    </citation>
    <scope>NUCLEOTIDE SEQUENCE</scope>
    <source>
        <strain evidence="7">CGMCC 1.12754</strain>
    </source>
</reference>
<evidence type="ECO:0000256" key="2">
    <source>
        <dbReference type="ARBA" id="ARBA00012224"/>
    </source>
</evidence>
<dbReference type="InterPro" id="IPR015422">
    <property type="entry name" value="PyrdxlP-dep_Trfase_small"/>
</dbReference>
<organism evidence="7 8">
    <name type="scientific">Virgibacillus oceani</name>
    <dbReference type="NCBI Taxonomy" id="1479511"/>
    <lineage>
        <taxon>Bacteria</taxon>
        <taxon>Bacillati</taxon>
        <taxon>Bacillota</taxon>
        <taxon>Bacilli</taxon>
        <taxon>Bacillales</taxon>
        <taxon>Bacillaceae</taxon>
        <taxon>Virgibacillus</taxon>
    </lineage>
</organism>
<keyword evidence="4" id="KW-0456">Lyase</keyword>
<dbReference type="GO" id="GO:0008483">
    <property type="term" value="F:transaminase activity"/>
    <property type="evidence" value="ECO:0007669"/>
    <property type="project" value="UniProtKB-KW"/>
</dbReference>
<proteinExistence type="inferred from homology"/>
<comment type="caution">
    <text evidence="7">The sequence shown here is derived from an EMBL/GenBank/DDBJ whole genome shotgun (WGS) entry which is preliminary data.</text>
</comment>
<keyword evidence="7" id="KW-0032">Aminotransferase</keyword>
<dbReference type="GO" id="GO:0047804">
    <property type="term" value="F:cysteine-S-conjugate beta-lyase activity"/>
    <property type="evidence" value="ECO:0007669"/>
    <property type="project" value="UniProtKB-EC"/>
</dbReference>
<evidence type="ECO:0000256" key="5">
    <source>
        <dbReference type="ARBA" id="ARBA00037974"/>
    </source>
</evidence>
<dbReference type="SUPFAM" id="SSF53383">
    <property type="entry name" value="PLP-dependent transferases"/>
    <property type="match status" value="1"/>
</dbReference>
<dbReference type="InterPro" id="IPR015424">
    <property type="entry name" value="PyrdxlP-dep_Trfase"/>
</dbReference>
<dbReference type="CDD" id="cd00609">
    <property type="entry name" value="AAT_like"/>
    <property type="match status" value="1"/>
</dbReference>
<dbReference type="AlphaFoldDB" id="A0A917HHX9"/>
<dbReference type="RefSeq" id="WP_229683185.1">
    <property type="nucleotide sequence ID" value="NZ_BMFR01000011.1"/>
</dbReference>